<dbReference type="PRINTS" id="PR00463">
    <property type="entry name" value="EP450I"/>
</dbReference>
<dbReference type="PANTHER" id="PTHR24305:SF166">
    <property type="entry name" value="CYTOCHROME P450 12A4, MITOCHONDRIAL-RELATED"/>
    <property type="match status" value="1"/>
</dbReference>
<evidence type="ECO:0000313" key="5">
    <source>
        <dbReference type="EMBL" id="KVM24605.1"/>
    </source>
</evidence>
<dbReference type="SUPFAM" id="SSF48264">
    <property type="entry name" value="Cytochrome P450"/>
    <property type="match status" value="1"/>
</dbReference>
<dbReference type="GO" id="GO:0020037">
    <property type="term" value="F:heme binding"/>
    <property type="evidence" value="ECO:0007669"/>
    <property type="project" value="InterPro"/>
</dbReference>
<keyword evidence="4" id="KW-0503">Monooxygenase</keyword>
<comment type="caution">
    <text evidence="5">The sequence shown here is derived from an EMBL/GenBank/DDBJ whole genome shotgun (WGS) entry which is preliminary data.</text>
</comment>
<accession>A0AB73FWL7</accession>
<name>A0AB73FWL7_9BURK</name>
<dbReference type="PRINTS" id="PR00385">
    <property type="entry name" value="P450"/>
</dbReference>
<dbReference type="InterPro" id="IPR001128">
    <property type="entry name" value="Cyt_P450"/>
</dbReference>
<dbReference type="GO" id="GO:0004497">
    <property type="term" value="F:monooxygenase activity"/>
    <property type="evidence" value="ECO:0007669"/>
    <property type="project" value="UniProtKB-KW"/>
</dbReference>
<keyword evidence="3 4" id="KW-0408">Iron</keyword>
<gene>
    <name evidence="5" type="ORF">WJ53_14710</name>
</gene>
<comment type="similarity">
    <text evidence="2 4">Belongs to the cytochrome P450 family.</text>
</comment>
<comment type="cofactor">
    <cofactor evidence="1 3">
        <name>heme</name>
        <dbReference type="ChEBI" id="CHEBI:30413"/>
    </cofactor>
</comment>
<dbReference type="InterPro" id="IPR002401">
    <property type="entry name" value="Cyt_P450_E_grp-I"/>
</dbReference>
<dbReference type="RefSeq" id="WP_059725132.1">
    <property type="nucleotide sequence ID" value="NZ_LOYI01000073.1"/>
</dbReference>
<keyword evidence="3 4" id="KW-0479">Metal-binding</keyword>
<dbReference type="Pfam" id="PF00067">
    <property type="entry name" value="p450"/>
    <property type="match status" value="1"/>
</dbReference>
<keyword evidence="3 4" id="KW-0349">Heme</keyword>
<dbReference type="InterPro" id="IPR017972">
    <property type="entry name" value="Cyt_P450_CS"/>
</dbReference>
<reference evidence="5 6" key="1">
    <citation type="submission" date="2015-11" db="EMBL/GenBank/DDBJ databases">
        <title>Expanding the genomic diversity of Burkholderia species for the development of highly accurate diagnostics.</title>
        <authorList>
            <person name="Sahl J."/>
            <person name="Keim P."/>
            <person name="Wagner D."/>
        </authorList>
    </citation>
    <scope>NUCLEOTIDE SEQUENCE [LARGE SCALE GENOMIC DNA]</scope>
    <source>
        <strain evidence="5 6">MSMB2058</strain>
    </source>
</reference>
<evidence type="ECO:0008006" key="7">
    <source>
        <dbReference type="Google" id="ProtNLM"/>
    </source>
</evidence>
<evidence type="ECO:0000256" key="3">
    <source>
        <dbReference type="PIRSR" id="PIRSR602401-1"/>
    </source>
</evidence>
<evidence type="ECO:0000313" key="6">
    <source>
        <dbReference type="Proteomes" id="UP000061665"/>
    </source>
</evidence>
<dbReference type="Proteomes" id="UP000061665">
    <property type="component" value="Unassembled WGS sequence"/>
</dbReference>
<dbReference type="GO" id="GO:0005506">
    <property type="term" value="F:iron ion binding"/>
    <property type="evidence" value="ECO:0007669"/>
    <property type="project" value="InterPro"/>
</dbReference>
<dbReference type="PROSITE" id="PS00086">
    <property type="entry name" value="CYTOCHROME_P450"/>
    <property type="match status" value="1"/>
</dbReference>
<dbReference type="InterPro" id="IPR050121">
    <property type="entry name" value="Cytochrome_P450_monoxygenase"/>
</dbReference>
<evidence type="ECO:0000256" key="2">
    <source>
        <dbReference type="ARBA" id="ARBA00010617"/>
    </source>
</evidence>
<keyword evidence="4" id="KW-0560">Oxidoreductase</keyword>
<organism evidence="5 6">
    <name type="scientific">Burkholderia ubonensis</name>
    <dbReference type="NCBI Taxonomy" id="101571"/>
    <lineage>
        <taxon>Bacteria</taxon>
        <taxon>Pseudomonadati</taxon>
        <taxon>Pseudomonadota</taxon>
        <taxon>Betaproteobacteria</taxon>
        <taxon>Burkholderiales</taxon>
        <taxon>Burkholderiaceae</taxon>
        <taxon>Burkholderia</taxon>
        <taxon>Burkholderia cepacia complex</taxon>
    </lineage>
</organism>
<dbReference type="InterPro" id="IPR036396">
    <property type="entry name" value="Cyt_P450_sf"/>
</dbReference>
<dbReference type="Gene3D" id="1.10.630.10">
    <property type="entry name" value="Cytochrome P450"/>
    <property type="match status" value="1"/>
</dbReference>
<sequence length="464" mass="52158">MNLLSPTRFYPPAPTPHKSPLGPFALLLTLRRNPLEIWCEDDFRLPMQLRETIVDRRALVNDPAAIRRIFVDNVRNYEKNELQLRLLRPALGVGIITSNGDAWRRQRQMMASLFTPQRVKAFAVAQAAAAQQCAERIAQVSHACSEHTLDVATEMGRLTLEILEHTLFGQGLACEPSMFQQAIAHYLETLGRLDYFDLVGLPDWLPRLNRLTGRKSLQHAARVVNEMIGQRRALLERGAPAPQDLVTLLLSAHDAEGQAMSERELHDNIVSFIGAGHETSANALTWILYLLSQSPAWRARVEAEIDAHAHEGPAFTDLPVTRAVIEETLRLYPPIPMMSRIAHEDDTLSGVAIPAGTIVTVATYVLHRHQTLWSDPHAFDPERFMGTARENIQRHAYIPFGAGARVCIGMSFAMTEMLVVLRCLLGRFRFDLVPGHRVMPQVRVAMRPQHGMMMRISTRQAGRP</sequence>
<evidence type="ECO:0000256" key="1">
    <source>
        <dbReference type="ARBA" id="ARBA00001971"/>
    </source>
</evidence>
<dbReference type="EMBL" id="LOZE01000115">
    <property type="protein sequence ID" value="KVM24605.1"/>
    <property type="molecule type" value="Genomic_DNA"/>
</dbReference>
<protein>
    <recommendedName>
        <fullName evidence="7">Cytochrome P450</fullName>
    </recommendedName>
</protein>
<dbReference type="GO" id="GO:0016705">
    <property type="term" value="F:oxidoreductase activity, acting on paired donors, with incorporation or reduction of molecular oxygen"/>
    <property type="evidence" value="ECO:0007669"/>
    <property type="project" value="InterPro"/>
</dbReference>
<feature type="binding site" description="axial binding residue" evidence="3">
    <location>
        <position position="407"/>
    </location>
    <ligand>
        <name>heme</name>
        <dbReference type="ChEBI" id="CHEBI:30413"/>
    </ligand>
    <ligandPart>
        <name>Fe</name>
        <dbReference type="ChEBI" id="CHEBI:18248"/>
    </ligandPart>
</feature>
<dbReference type="AlphaFoldDB" id="A0AB73FWL7"/>
<dbReference type="PANTHER" id="PTHR24305">
    <property type="entry name" value="CYTOCHROME P450"/>
    <property type="match status" value="1"/>
</dbReference>
<evidence type="ECO:0000256" key="4">
    <source>
        <dbReference type="RuleBase" id="RU000461"/>
    </source>
</evidence>
<proteinExistence type="inferred from homology"/>